<dbReference type="InterPro" id="IPR048330">
    <property type="entry name" value="PcRGLX/YetA_2nd"/>
</dbReference>
<feature type="domain" description="PcRGLX/YetA-like central beta-sandwich" evidence="2">
    <location>
        <begin position="100"/>
        <end position="452"/>
    </location>
</feature>
<dbReference type="InterPro" id="IPR048331">
    <property type="entry name" value="PcRGLX/YetA_3rd"/>
</dbReference>
<feature type="domain" description="PcRGLX/YetA-like N-terminal RIFT barrel" evidence="1">
    <location>
        <begin position="9"/>
        <end position="89"/>
    </location>
</feature>
<evidence type="ECO:0000313" key="4">
    <source>
        <dbReference type="EMBL" id="GLI27122.1"/>
    </source>
</evidence>
<dbReference type="PANTHER" id="PTHR40081">
    <property type="entry name" value="CONCANAVALIN A-LIKE LECTIN/GLUCANASE"/>
    <property type="match status" value="1"/>
</dbReference>
<keyword evidence="5" id="KW-1185">Reference proteome</keyword>
<evidence type="ECO:0000313" key="5">
    <source>
        <dbReference type="Proteomes" id="UP001144396"/>
    </source>
</evidence>
<accession>A0A9W6FQZ0</accession>
<evidence type="ECO:0000259" key="2">
    <source>
        <dbReference type="Pfam" id="PF21345"/>
    </source>
</evidence>
<protein>
    <recommendedName>
        <fullName evidence="6">Tat pathway signal sequence domain protein</fullName>
    </recommendedName>
</protein>
<dbReference type="Pfam" id="PF21346">
    <property type="entry name" value="PcRGLX_3rd"/>
    <property type="match status" value="1"/>
</dbReference>
<reference evidence="4" key="1">
    <citation type="submission" date="2022-12" db="EMBL/GenBank/DDBJ databases">
        <title>Reference genome sequencing for broad-spectrum identification of bacterial and archaeal isolates by mass spectrometry.</title>
        <authorList>
            <person name="Sekiguchi Y."/>
            <person name="Tourlousse D.M."/>
        </authorList>
    </citation>
    <scope>NUCLEOTIDE SEQUENCE</scope>
    <source>
        <strain evidence="4">14</strain>
    </source>
</reference>
<dbReference type="AlphaFoldDB" id="A0A9W6FQZ0"/>
<dbReference type="Pfam" id="PF21345">
    <property type="entry name" value="PcRGLX_2nd"/>
    <property type="match status" value="1"/>
</dbReference>
<evidence type="ECO:0000259" key="1">
    <source>
        <dbReference type="Pfam" id="PF19501"/>
    </source>
</evidence>
<comment type="caution">
    <text evidence="4">The sequence shown here is derived from an EMBL/GenBank/DDBJ whole genome shotgun (WGS) entry which is preliminary data.</text>
</comment>
<dbReference type="InterPro" id="IPR048329">
    <property type="entry name" value="PcRGLX_1st"/>
</dbReference>
<evidence type="ECO:0000259" key="3">
    <source>
        <dbReference type="Pfam" id="PF21346"/>
    </source>
</evidence>
<name>A0A9W6FQZ0_9MICO</name>
<dbReference type="PANTHER" id="PTHR40081:SF1">
    <property type="entry name" value="TAT PATHWAY SIGNAL SEQUENCE DOMAIN PROTEIN"/>
    <property type="match status" value="1"/>
</dbReference>
<dbReference type="InterPro" id="IPR045793">
    <property type="entry name" value="PcRGLX/YetA-like"/>
</dbReference>
<organism evidence="4 5">
    <name type="scientific">Agromyces rhizosphaerae</name>
    <dbReference type="NCBI Taxonomy" id="88374"/>
    <lineage>
        <taxon>Bacteria</taxon>
        <taxon>Bacillati</taxon>
        <taxon>Actinomycetota</taxon>
        <taxon>Actinomycetes</taxon>
        <taxon>Micrococcales</taxon>
        <taxon>Microbacteriaceae</taxon>
        <taxon>Agromyces</taxon>
    </lineage>
</organism>
<dbReference type="RefSeq" id="WP_281883388.1">
    <property type="nucleotide sequence ID" value="NZ_BSDP01000001.1"/>
</dbReference>
<gene>
    <name evidence="4" type="ORF">ARHIZOSPH14_13640</name>
</gene>
<proteinExistence type="predicted"/>
<sequence length="870" mass="94827">MSVTEPIDIPLRWIDDETPARLPLGATLGVPLPRGAVADAAELGVRADGDAPVAGQAWPLATWPDGSVKWAGIALAATDAPSAAYRVTARPAAVRPEPGVTVREDADRITVGTGPLEVAIARTGESVIESVAVEGGVVATAGRLVSSRQDRPEPDHPGRVPAVGVVERAVVEQSGPVRAVVRVEGRHHDAAGRAWLPFTLRLVFIAGARTFRAVHTFVWDGDPDHDFLSALGLTFRVPLRAASVDRHVRLAGADGGVLREAVQGVTGLRRDPGAAVRAAQLGGRATPPPDEWEHGVADLMKWVPEWPDYSLRQLTPNAFSIAKRTAADRPWLHVAHGTRSDGAAYVGDTGGGLGIGITGFWQSAPTGLDIRGADSDEAELTAWLWSPDAAPMDLRFYHDGLGEETYAEQLEALEITYEDYEDGLGSATGIARTHELEVTAYAATPALAEFASDAGHVARGPRLSATPEALHAARVFGDWDLVSREHPARAGLEDRLDRIVDFYLDQVEQRGWYGFWDFGDVMHTYDADRHAWRYDIGGYAWDNSELATDLWLWTMFLRTGRADVFRMAEAMARHTGDVDAYHSGPIAGFGSRHNVQHWGCGCKQPRIGSAMFRRPHYYLTADEHSRDLLVAQRDVDRAYRGIDPWRKARPDEFPPPAPRLERIMVGLGTEWGTLAGGWLADWEITGDARSRDRLLGTMADIGSWPRGFLHGHARYDLERGRLVEPFDGVDVSHLNAIFGLVELCAELVELVDVPGFREAWLEYCRLYISTPEQQRAALGQEITGNLFPQWHSRLLAYAAAHDGDADAARRAWEAFSAGGEVTPVDLGPGRRVLPPEVLAPVDELPISTNDAAQSSLATIQNLALIGDRLR</sequence>
<dbReference type="Pfam" id="PF19501">
    <property type="entry name" value="PcRGLX_1st"/>
    <property type="match status" value="1"/>
</dbReference>
<evidence type="ECO:0008006" key="6">
    <source>
        <dbReference type="Google" id="ProtNLM"/>
    </source>
</evidence>
<feature type="domain" description="PcRGLX/YetA-like C-terminal alpha/alpha toroid" evidence="3">
    <location>
        <begin position="461"/>
        <end position="869"/>
    </location>
</feature>
<dbReference type="Proteomes" id="UP001144396">
    <property type="component" value="Unassembled WGS sequence"/>
</dbReference>
<dbReference type="EMBL" id="BSDP01000001">
    <property type="protein sequence ID" value="GLI27122.1"/>
    <property type="molecule type" value="Genomic_DNA"/>
</dbReference>